<proteinExistence type="predicted"/>
<reference evidence="3 4" key="1">
    <citation type="journal article" date="2018" name="New Phytol.">
        <title>Phylogenomics of Endogonaceae and evolution of mycorrhizas within Mucoromycota.</title>
        <authorList>
            <person name="Chang Y."/>
            <person name="Desiro A."/>
            <person name="Na H."/>
            <person name="Sandor L."/>
            <person name="Lipzen A."/>
            <person name="Clum A."/>
            <person name="Barry K."/>
            <person name="Grigoriev I.V."/>
            <person name="Martin F.M."/>
            <person name="Stajich J.E."/>
            <person name="Smith M.E."/>
            <person name="Bonito G."/>
            <person name="Spatafora J.W."/>
        </authorList>
    </citation>
    <scope>NUCLEOTIDE SEQUENCE [LARGE SCALE GENOMIC DNA]</scope>
    <source>
        <strain evidence="3 4">GMNB39</strain>
    </source>
</reference>
<dbReference type="AlphaFoldDB" id="A0A433CVX9"/>
<evidence type="ECO:0000256" key="1">
    <source>
        <dbReference type="SAM" id="MobiDB-lite"/>
    </source>
</evidence>
<evidence type="ECO:0000313" key="3">
    <source>
        <dbReference type="EMBL" id="RUP42713.1"/>
    </source>
</evidence>
<feature type="compositionally biased region" description="Basic and acidic residues" evidence="1">
    <location>
        <begin position="118"/>
        <end position="139"/>
    </location>
</feature>
<evidence type="ECO:0000313" key="4">
    <source>
        <dbReference type="Proteomes" id="UP000268093"/>
    </source>
</evidence>
<dbReference type="Proteomes" id="UP000268093">
    <property type="component" value="Unassembled WGS sequence"/>
</dbReference>
<gene>
    <name evidence="3" type="ORF">BC936DRAFT_138189</name>
</gene>
<name>A0A433CVX9_9FUNG</name>
<sequence>MLNMVWLLSLHMLDSSNLLNLAQKSQPPSHGNGNVGDAGGRACWTHQTQHSKMTCCGERDRTNRSGPTEYTAIKLSTKMTKQVPRGMSLYQAWIVDDASGRRYRRGREDGARCGDGGRAGELRSKVEETIKQLGDEEEK</sequence>
<feature type="region of interest" description="Disordered" evidence="1">
    <location>
        <begin position="104"/>
        <end position="139"/>
    </location>
</feature>
<comment type="caution">
    <text evidence="3">The sequence shown here is derived from an EMBL/GenBank/DDBJ whole genome shotgun (WGS) entry which is preliminary data.</text>
</comment>
<evidence type="ECO:0000256" key="2">
    <source>
        <dbReference type="SAM" id="SignalP"/>
    </source>
</evidence>
<keyword evidence="4" id="KW-1185">Reference proteome</keyword>
<keyword evidence="2" id="KW-0732">Signal</keyword>
<feature type="chain" id="PRO_5019109908" evidence="2">
    <location>
        <begin position="19"/>
        <end position="139"/>
    </location>
</feature>
<organism evidence="3 4">
    <name type="scientific">Jimgerdemannia flammicorona</name>
    <dbReference type="NCBI Taxonomy" id="994334"/>
    <lineage>
        <taxon>Eukaryota</taxon>
        <taxon>Fungi</taxon>
        <taxon>Fungi incertae sedis</taxon>
        <taxon>Mucoromycota</taxon>
        <taxon>Mucoromycotina</taxon>
        <taxon>Endogonomycetes</taxon>
        <taxon>Endogonales</taxon>
        <taxon>Endogonaceae</taxon>
        <taxon>Jimgerdemannia</taxon>
    </lineage>
</organism>
<feature type="signal peptide" evidence="2">
    <location>
        <begin position="1"/>
        <end position="18"/>
    </location>
</feature>
<dbReference type="EMBL" id="RBNI01012660">
    <property type="protein sequence ID" value="RUP42713.1"/>
    <property type="molecule type" value="Genomic_DNA"/>
</dbReference>
<protein>
    <submittedName>
        <fullName evidence="3">Uncharacterized protein</fullName>
    </submittedName>
</protein>
<accession>A0A433CVX9</accession>